<dbReference type="InterPro" id="IPR006612">
    <property type="entry name" value="THAP_Znf"/>
</dbReference>
<evidence type="ECO:0000259" key="7">
    <source>
        <dbReference type="PROSITE" id="PS50950"/>
    </source>
</evidence>
<evidence type="ECO:0000256" key="6">
    <source>
        <dbReference type="SAM" id="Coils"/>
    </source>
</evidence>
<keyword evidence="1" id="KW-0479">Metal-binding</keyword>
<evidence type="ECO:0000313" key="9">
    <source>
        <dbReference type="Proteomes" id="UP001066276"/>
    </source>
</evidence>
<keyword evidence="9" id="KW-1185">Reference proteome</keyword>
<dbReference type="SUPFAM" id="SSF57716">
    <property type="entry name" value="Glucocorticoid receptor-like (DNA-binding domain)"/>
    <property type="match status" value="1"/>
</dbReference>
<comment type="caution">
    <text evidence="8">The sequence shown here is derived from an EMBL/GenBank/DDBJ whole genome shotgun (WGS) entry which is preliminary data.</text>
</comment>
<gene>
    <name evidence="8" type="ORF">NDU88_008754</name>
</gene>
<dbReference type="PANTHER" id="PTHR47120:SF1">
    <property type="entry name" value="THAP DOMAIN-CONTAINING PROTEIN 3"/>
    <property type="match status" value="1"/>
</dbReference>
<dbReference type="EMBL" id="JANPWB010000010">
    <property type="protein sequence ID" value="KAJ1142429.1"/>
    <property type="molecule type" value="Genomic_DNA"/>
</dbReference>
<evidence type="ECO:0000256" key="3">
    <source>
        <dbReference type="ARBA" id="ARBA00022833"/>
    </source>
</evidence>
<name>A0AAV7QTP6_PLEWA</name>
<protein>
    <recommendedName>
        <fullName evidence="7">THAP-type domain-containing protein</fullName>
    </recommendedName>
</protein>
<dbReference type="InterPro" id="IPR026520">
    <property type="entry name" value="THAP3"/>
</dbReference>
<evidence type="ECO:0000256" key="4">
    <source>
        <dbReference type="ARBA" id="ARBA00023125"/>
    </source>
</evidence>
<dbReference type="AlphaFoldDB" id="A0AAV7QTP6"/>
<dbReference type="PROSITE" id="PS50950">
    <property type="entry name" value="ZF_THAP"/>
    <property type="match status" value="1"/>
</dbReference>
<sequence>MPKSCSVPYCKSRYSINNKEVTFHRFPFSRPDLLGEWIARIGYANFNPKRHTVICSAHFIPDCFSKYGNRKNLKENAIPTVFMSEDQRLEKLLQYQERVEKKHNLKKLRRKQDLQSKVEEEQSFTEAKCWKKRLLETAQATEMVVEAEANFYSKKSDPHPIQVIDHSYAIGDSAVLKKKLYFALEDNEKLRKRMKAKNLKLRRLIENIRLLESELQTLKDKVSTDPLNQVMVN</sequence>
<evidence type="ECO:0000256" key="1">
    <source>
        <dbReference type="ARBA" id="ARBA00022723"/>
    </source>
</evidence>
<accession>A0AAV7QTP6</accession>
<dbReference type="GO" id="GO:0003677">
    <property type="term" value="F:DNA binding"/>
    <property type="evidence" value="ECO:0007669"/>
    <property type="project" value="UniProtKB-UniRule"/>
</dbReference>
<evidence type="ECO:0000313" key="8">
    <source>
        <dbReference type="EMBL" id="KAJ1142429.1"/>
    </source>
</evidence>
<dbReference type="SMART" id="SM00980">
    <property type="entry name" value="THAP"/>
    <property type="match status" value="1"/>
</dbReference>
<dbReference type="PANTHER" id="PTHR47120">
    <property type="entry name" value="THAP DOMAIN-CONTAINING PROTEIN 3"/>
    <property type="match status" value="1"/>
</dbReference>
<feature type="domain" description="THAP-type" evidence="7">
    <location>
        <begin position="1"/>
        <end position="82"/>
    </location>
</feature>
<evidence type="ECO:0000256" key="2">
    <source>
        <dbReference type="ARBA" id="ARBA00022771"/>
    </source>
</evidence>
<evidence type="ECO:0000256" key="5">
    <source>
        <dbReference type="PROSITE-ProRule" id="PRU00309"/>
    </source>
</evidence>
<proteinExistence type="predicted"/>
<reference evidence="8" key="1">
    <citation type="journal article" date="2022" name="bioRxiv">
        <title>Sequencing and chromosome-scale assembly of the giantPleurodeles waltlgenome.</title>
        <authorList>
            <person name="Brown T."/>
            <person name="Elewa A."/>
            <person name="Iarovenko S."/>
            <person name="Subramanian E."/>
            <person name="Araus A.J."/>
            <person name="Petzold A."/>
            <person name="Susuki M."/>
            <person name="Suzuki K.-i.T."/>
            <person name="Hayashi T."/>
            <person name="Toyoda A."/>
            <person name="Oliveira C."/>
            <person name="Osipova E."/>
            <person name="Leigh N.D."/>
            <person name="Simon A."/>
            <person name="Yun M.H."/>
        </authorList>
    </citation>
    <scope>NUCLEOTIDE SEQUENCE</scope>
    <source>
        <strain evidence="8">20211129_DDA</strain>
        <tissue evidence="8">Liver</tissue>
    </source>
</reference>
<keyword evidence="6" id="KW-0175">Coiled coil</keyword>
<keyword evidence="2 5" id="KW-0863">Zinc-finger</keyword>
<dbReference type="Pfam" id="PF05485">
    <property type="entry name" value="THAP"/>
    <property type="match status" value="1"/>
</dbReference>
<dbReference type="Proteomes" id="UP001066276">
    <property type="component" value="Chromosome 6"/>
</dbReference>
<keyword evidence="4 5" id="KW-0238">DNA-binding</keyword>
<dbReference type="GO" id="GO:0008270">
    <property type="term" value="F:zinc ion binding"/>
    <property type="evidence" value="ECO:0007669"/>
    <property type="project" value="UniProtKB-KW"/>
</dbReference>
<organism evidence="8 9">
    <name type="scientific">Pleurodeles waltl</name>
    <name type="common">Iberian ribbed newt</name>
    <dbReference type="NCBI Taxonomy" id="8319"/>
    <lineage>
        <taxon>Eukaryota</taxon>
        <taxon>Metazoa</taxon>
        <taxon>Chordata</taxon>
        <taxon>Craniata</taxon>
        <taxon>Vertebrata</taxon>
        <taxon>Euteleostomi</taxon>
        <taxon>Amphibia</taxon>
        <taxon>Batrachia</taxon>
        <taxon>Caudata</taxon>
        <taxon>Salamandroidea</taxon>
        <taxon>Salamandridae</taxon>
        <taxon>Pleurodelinae</taxon>
        <taxon>Pleurodeles</taxon>
    </lineage>
</organism>
<dbReference type="SMART" id="SM00692">
    <property type="entry name" value="DM3"/>
    <property type="match status" value="1"/>
</dbReference>
<feature type="coiled-coil region" evidence="6">
    <location>
        <begin position="187"/>
        <end position="221"/>
    </location>
</feature>
<keyword evidence="3" id="KW-0862">Zinc</keyword>